<dbReference type="STRING" id="418985.A0A1V9Y242"/>
<dbReference type="SMART" id="SM00355">
    <property type="entry name" value="ZnF_C2H2"/>
    <property type="match status" value="3"/>
</dbReference>
<dbReference type="GO" id="GO:0005634">
    <property type="term" value="C:nucleus"/>
    <property type="evidence" value="ECO:0007669"/>
    <property type="project" value="TreeGrafter"/>
</dbReference>
<dbReference type="InterPro" id="IPR036236">
    <property type="entry name" value="Znf_C2H2_sf"/>
</dbReference>
<comment type="caution">
    <text evidence="3">The sequence shown here is derived from an EMBL/GenBank/DDBJ whole genome shotgun (WGS) entry which is preliminary data.</text>
</comment>
<dbReference type="PANTHER" id="PTHR46664:SF1">
    <property type="entry name" value="ATM INTERACTOR"/>
    <property type="match status" value="1"/>
</dbReference>
<dbReference type="AlphaFoldDB" id="A0A1V9Y242"/>
<protein>
    <submittedName>
        <fullName evidence="3">Atmin protein-like</fullName>
    </submittedName>
</protein>
<dbReference type="Pfam" id="PF00096">
    <property type="entry name" value="zf-C2H2"/>
    <property type="match status" value="1"/>
</dbReference>
<reference evidence="3 4" key="1">
    <citation type="journal article" date="2017" name="Gigascience">
        <title>Draft genome of the honey bee ectoparasitic mite, Tropilaelaps mercedesae, is shaped by the parasitic life history.</title>
        <authorList>
            <person name="Dong X."/>
            <person name="Armstrong S.D."/>
            <person name="Xia D."/>
            <person name="Makepeace B.L."/>
            <person name="Darby A.C."/>
            <person name="Kadowaki T."/>
        </authorList>
    </citation>
    <scope>NUCLEOTIDE SEQUENCE [LARGE SCALE GENOMIC DNA]</scope>
    <source>
        <strain evidence="3">Wuxi-XJTLU</strain>
    </source>
</reference>
<name>A0A1V9Y242_9ACAR</name>
<dbReference type="Proteomes" id="UP000192247">
    <property type="component" value="Unassembled WGS sequence"/>
</dbReference>
<dbReference type="OrthoDB" id="6354171at2759"/>
<keyword evidence="1" id="KW-0863">Zinc-finger</keyword>
<keyword evidence="1" id="KW-0862">Zinc</keyword>
<dbReference type="GO" id="GO:0045944">
    <property type="term" value="P:positive regulation of transcription by RNA polymerase II"/>
    <property type="evidence" value="ECO:0007669"/>
    <property type="project" value="InterPro"/>
</dbReference>
<dbReference type="GO" id="GO:0008270">
    <property type="term" value="F:zinc ion binding"/>
    <property type="evidence" value="ECO:0007669"/>
    <property type="project" value="UniProtKB-KW"/>
</dbReference>
<dbReference type="InterPro" id="IPR055303">
    <property type="entry name" value="ATMIN"/>
</dbReference>
<evidence type="ECO:0000256" key="1">
    <source>
        <dbReference type="PROSITE-ProRule" id="PRU00042"/>
    </source>
</evidence>
<dbReference type="Gene3D" id="3.30.160.60">
    <property type="entry name" value="Classic Zinc Finger"/>
    <property type="match status" value="2"/>
</dbReference>
<evidence type="ECO:0000313" key="3">
    <source>
        <dbReference type="EMBL" id="OQR79802.1"/>
    </source>
</evidence>
<dbReference type="GO" id="GO:0000981">
    <property type="term" value="F:DNA-binding transcription factor activity, RNA polymerase II-specific"/>
    <property type="evidence" value="ECO:0007669"/>
    <property type="project" value="TreeGrafter"/>
</dbReference>
<dbReference type="PROSITE" id="PS50157">
    <property type="entry name" value="ZINC_FINGER_C2H2_2"/>
    <property type="match status" value="1"/>
</dbReference>
<dbReference type="SUPFAM" id="SSF57667">
    <property type="entry name" value="beta-beta-alpha zinc fingers"/>
    <property type="match status" value="1"/>
</dbReference>
<gene>
    <name evidence="3" type="ORF">BIW11_02501</name>
</gene>
<dbReference type="EMBL" id="MNPL01000672">
    <property type="protein sequence ID" value="OQR79802.1"/>
    <property type="molecule type" value="Genomic_DNA"/>
</dbReference>
<feature type="domain" description="C2H2-type" evidence="2">
    <location>
        <begin position="77"/>
        <end position="101"/>
    </location>
</feature>
<sequence>MSPMSSARSRQKSVEFCCVDCRCGVQGKARTFARASLLRQHQLKVHAEKTLKCQRCSKAFAVSYLLRQHEVECSTQVTCKDCGASFAYRSSLQRHYRAAKHGPSAASLPPNSASCGSSFPTTKPAGAASTKHNPHQLPTIVTILPVQILPIFV</sequence>
<dbReference type="GO" id="GO:0000976">
    <property type="term" value="F:transcription cis-regulatory region binding"/>
    <property type="evidence" value="ECO:0007669"/>
    <property type="project" value="InterPro"/>
</dbReference>
<proteinExistence type="predicted"/>
<feature type="non-terminal residue" evidence="3">
    <location>
        <position position="153"/>
    </location>
</feature>
<evidence type="ECO:0000313" key="4">
    <source>
        <dbReference type="Proteomes" id="UP000192247"/>
    </source>
</evidence>
<keyword evidence="1" id="KW-0479">Metal-binding</keyword>
<organism evidence="3 4">
    <name type="scientific">Tropilaelaps mercedesae</name>
    <dbReference type="NCBI Taxonomy" id="418985"/>
    <lineage>
        <taxon>Eukaryota</taxon>
        <taxon>Metazoa</taxon>
        <taxon>Ecdysozoa</taxon>
        <taxon>Arthropoda</taxon>
        <taxon>Chelicerata</taxon>
        <taxon>Arachnida</taxon>
        <taxon>Acari</taxon>
        <taxon>Parasitiformes</taxon>
        <taxon>Mesostigmata</taxon>
        <taxon>Gamasina</taxon>
        <taxon>Dermanyssoidea</taxon>
        <taxon>Laelapidae</taxon>
        <taxon>Tropilaelaps</taxon>
    </lineage>
</organism>
<dbReference type="PANTHER" id="PTHR46664">
    <property type="entry name" value="ATM INTERACTOR"/>
    <property type="match status" value="1"/>
</dbReference>
<dbReference type="InParanoid" id="A0A1V9Y242"/>
<keyword evidence="4" id="KW-1185">Reference proteome</keyword>
<dbReference type="InterPro" id="IPR013087">
    <property type="entry name" value="Znf_C2H2_type"/>
</dbReference>
<evidence type="ECO:0000259" key="2">
    <source>
        <dbReference type="PROSITE" id="PS50157"/>
    </source>
</evidence>
<accession>A0A1V9Y242</accession>
<dbReference type="PROSITE" id="PS00028">
    <property type="entry name" value="ZINC_FINGER_C2H2_1"/>
    <property type="match status" value="1"/>
</dbReference>